<dbReference type="PANTHER" id="PTHR43820:SF2">
    <property type="entry name" value="ABC TRANSPORTER ATP-BINDING PROTEIN"/>
    <property type="match status" value="1"/>
</dbReference>
<dbReference type="SUPFAM" id="SSF52540">
    <property type="entry name" value="P-loop containing nucleoside triphosphate hydrolases"/>
    <property type="match status" value="1"/>
</dbReference>
<comment type="similarity">
    <text evidence="1">Belongs to the ABC transporter superfamily.</text>
</comment>
<gene>
    <name evidence="7" type="ORF">ACFSBJ_01265</name>
</gene>
<dbReference type="Gene3D" id="3.40.50.300">
    <property type="entry name" value="P-loop containing nucleotide triphosphate hydrolases"/>
    <property type="match status" value="1"/>
</dbReference>
<dbReference type="InterPro" id="IPR027417">
    <property type="entry name" value="P-loop_NTPase"/>
</dbReference>
<evidence type="ECO:0000256" key="3">
    <source>
        <dbReference type="ARBA" id="ARBA00022741"/>
    </source>
</evidence>
<evidence type="ECO:0000313" key="8">
    <source>
        <dbReference type="Proteomes" id="UP001597075"/>
    </source>
</evidence>
<dbReference type="SMART" id="SM00382">
    <property type="entry name" value="AAA"/>
    <property type="match status" value="1"/>
</dbReference>
<keyword evidence="4 7" id="KW-0067">ATP-binding</keyword>
<evidence type="ECO:0000256" key="5">
    <source>
        <dbReference type="ARBA" id="ARBA00022970"/>
    </source>
</evidence>
<dbReference type="GO" id="GO:0006865">
    <property type="term" value="P:amino acid transport"/>
    <property type="evidence" value="ECO:0007669"/>
    <property type="project" value="UniProtKB-KW"/>
</dbReference>
<dbReference type="CDD" id="cd03224">
    <property type="entry name" value="ABC_TM1139_LivF_branched"/>
    <property type="match status" value="1"/>
</dbReference>
<dbReference type="Proteomes" id="UP001597075">
    <property type="component" value="Unassembled WGS sequence"/>
</dbReference>
<reference evidence="7 8" key="1">
    <citation type="journal article" date="2019" name="Int. J. Syst. Evol. Microbiol.">
        <title>The Global Catalogue of Microorganisms (GCM) 10K type strain sequencing project: providing services to taxonomists for standard genome sequencing and annotation.</title>
        <authorList>
            <consortium name="The Broad Institute Genomics Platform"/>
            <consortium name="The Broad Institute Genome Sequencing Center for Infectious Disease"/>
            <person name="Wu L."/>
            <person name="Ma J."/>
        </authorList>
    </citation>
    <scope>NUCLEOTIDE SEQUENCE [LARGE SCALE GENOMIC DNA]</scope>
    <source>
        <strain evidence="7 8">CGMCC 1.10594</strain>
    </source>
</reference>
<dbReference type="RefSeq" id="WP_256406323.1">
    <property type="nucleotide sequence ID" value="NZ_CP187151.1"/>
</dbReference>
<keyword evidence="2" id="KW-0813">Transport</keyword>
<dbReference type="InterPro" id="IPR003593">
    <property type="entry name" value="AAA+_ATPase"/>
</dbReference>
<evidence type="ECO:0000256" key="2">
    <source>
        <dbReference type="ARBA" id="ARBA00022448"/>
    </source>
</evidence>
<dbReference type="PROSITE" id="PS50893">
    <property type="entry name" value="ABC_TRANSPORTER_2"/>
    <property type="match status" value="1"/>
</dbReference>
<evidence type="ECO:0000259" key="6">
    <source>
        <dbReference type="PROSITE" id="PS50893"/>
    </source>
</evidence>
<comment type="caution">
    <text evidence="7">The sequence shown here is derived from an EMBL/GenBank/DDBJ whole genome shotgun (WGS) entry which is preliminary data.</text>
</comment>
<dbReference type="InterPro" id="IPR052156">
    <property type="entry name" value="BCAA_Transport_ATP-bd_LivF"/>
</dbReference>
<dbReference type="EMBL" id="JBHUDL010000004">
    <property type="protein sequence ID" value="MFD1632380.1"/>
    <property type="molecule type" value="Genomic_DNA"/>
</dbReference>
<keyword evidence="8" id="KW-1185">Reference proteome</keyword>
<evidence type="ECO:0000256" key="1">
    <source>
        <dbReference type="ARBA" id="ARBA00005417"/>
    </source>
</evidence>
<dbReference type="AlphaFoldDB" id="A0ABD6CVQ6"/>
<proteinExistence type="inferred from homology"/>
<dbReference type="GO" id="GO:0005524">
    <property type="term" value="F:ATP binding"/>
    <property type="evidence" value="ECO:0007669"/>
    <property type="project" value="UniProtKB-KW"/>
</dbReference>
<protein>
    <submittedName>
        <fullName evidence="7">ABC transporter ATP-binding protein</fullName>
    </submittedName>
</protein>
<organism evidence="7 8">
    <name type="scientific">Haloplanus ruber</name>
    <dbReference type="NCBI Taxonomy" id="869892"/>
    <lineage>
        <taxon>Archaea</taxon>
        <taxon>Methanobacteriati</taxon>
        <taxon>Methanobacteriota</taxon>
        <taxon>Stenosarchaea group</taxon>
        <taxon>Halobacteria</taxon>
        <taxon>Halobacteriales</taxon>
        <taxon>Haloferacaceae</taxon>
        <taxon>Haloplanus</taxon>
    </lineage>
</organism>
<dbReference type="InterPro" id="IPR003439">
    <property type="entry name" value="ABC_transporter-like_ATP-bd"/>
</dbReference>
<keyword evidence="3" id="KW-0547">Nucleotide-binding</keyword>
<accession>A0ABD6CVQ6</accession>
<dbReference type="Pfam" id="PF00005">
    <property type="entry name" value="ABC_tran"/>
    <property type="match status" value="1"/>
</dbReference>
<dbReference type="PROSITE" id="PS00211">
    <property type="entry name" value="ABC_TRANSPORTER_1"/>
    <property type="match status" value="1"/>
</dbReference>
<feature type="domain" description="ABC transporter" evidence="6">
    <location>
        <begin position="4"/>
        <end position="230"/>
    </location>
</feature>
<evidence type="ECO:0000313" key="7">
    <source>
        <dbReference type="EMBL" id="MFD1632380.1"/>
    </source>
</evidence>
<keyword evidence="5" id="KW-0029">Amino-acid transport</keyword>
<dbReference type="PANTHER" id="PTHR43820">
    <property type="entry name" value="HIGH-AFFINITY BRANCHED-CHAIN AMINO ACID TRANSPORT ATP-BINDING PROTEIN LIVF"/>
    <property type="match status" value="1"/>
</dbReference>
<sequence>MALLELDGIGAGYGGSDVLQDVSLSVEDGSVVTLLGRNGVGKTTTLRTVVGLVEPTAGTVRFDGDDVTGGPPHVAHDHGVGFVTEDRGVFPDLTVEENLRVPDVDDGRSLDELYDFFPKLRELRTSRGKHLSGGEQQMLAIARALRSDPRLLLLDEPSEGLAPQIVENVGAVIEEIAAGGTTLLIVEQNVRFALAVAEYTYIMDGGQIVFEGSDEDVDANAEEVRRYLGVRETA</sequence>
<name>A0ABD6CVQ6_9EURY</name>
<dbReference type="InterPro" id="IPR017871">
    <property type="entry name" value="ABC_transporter-like_CS"/>
</dbReference>
<evidence type="ECO:0000256" key="4">
    <source>
        <dbReference type="ARBA" id="ARBA00022840"/>
    </source>
</evidence>